<reference evidence="2 3" key="1">
    <citation type="submission" date="2018-12" db="EMBL/GenBank/DDBJ databases">
        <authorList>
            <consortium name="Pathogen Informatics"/>
        </authorList>
    </citation>
    <scope>NUCLEOTIDE SEQUENCE [LARGE SCALE GENOMIC DNA]</scope>
    <source>
        <strain evidence="2 3">NCTC10036</strain>
    </source>
</reference>
<protein>
    <submittedName>
        <fullName evidence="2">Uncharacterized protein</fullName>
    </submittedName>
</protein>
<dbReference type="Proteomes" id="UP000281904">
    <property type="component" value="Chromosome"/>
</dbReference>
<evidence type="ECO:0000313" key="2">
    <source>
        <dbReference type="EMBL" id="VEI69880.1"/>
    </source>
</evidence>
<sequence>MSTRRDIQDGAKFERLTSGLVYTEVLGWLDMGHARGEDIITLKRQFLTGENSGKDFYTVMYRQDMRVARFGSRFGVGKFSRWRIKRGRNSSDINRIMLAMMLNTSLFFEALQSRRVFSWYTDSGYSGEDLVSNLFGFYRYMIPGRYDYRVRPVSYAAAVCRWDYYGAIGTYKNSGFRPILFPDPRDPCVRHLPHKVNLPHFMTWMRPWDDFTSGIVKVLADNGTTFEFKGAR</sequence>
<name>A0A3S4Y5N4_SERRU</name>
<organism evidence="2 3">
    <name type="scientific">Serratia rubidaea</name>
    <name type="common">Serratia marinorubra</name>
    <dbReference type="NCBI Taxonomy" id="61652"/>
    <lineage>
        <taxon>Bacteria</taxon>
        <taxon>Pseudomonadati</taxon>
        <taxon>Pseudomonadota</taxon>
        <taxon>Gammaproteobacteria</taxon>
        <taxon>Enterobacterales</taxon>
        <taxon>Yersiniaceae</taxon>
        <taxon>Serratia</taxon>
    </lineage>
</organism>
<dbReference type="Proteomes" id="UP000624159">
    <property type="component" value="Unassembled WGS sequence"/>
</dbReference>
<gene>
    <name evidence="1" type="ORF">I5U13_05620</name>
    <name evidence="2" type="ORF">NCTC10036_03812</name>
</gene>
<accession>A0A3S4Y5N4</accession>
<dbReference type="RefSeq" id="WP_061323632.1">
    <property type="nucleotide sequence ID" value="NZ_CP014474.1"/>
</dbReference>
<dbReference type="AlphaFoldDB" id="A0A3S4Y5N4"/>
<reference evidence="1 4" key="2">
    <citation type="submission" date="2020-11" db="EMBL/GenBank/DDBJ databases">
        <title>Enhanced detection system for hospital associated transmission using whole genome sequencing surveillance.</title>
        <authorList>
            <person name="Harrison L.H."/>
            <person name="Van Tyne D."/>
            <person name="Marsh J.W."/>
            <person name="Griffith M.P."/>
            <person name="Snyder D.J."/>
            <person name="Cooper V.S."/>
            <person name="Mustapha M."/>
        </authorList>
    </citation>
    <scope>NUCLEOTIDE SEQUENCE [LARGE SCALE GENOMIC DNA]</scope>
    <source>
        <strain evidence="1 4">SER00230</strain>
    </source>
</reference>
<keyword evidence="4" id="KW-1185">Reference proteome</keyword>
<dbReference type="EMBL" id="LR134493">
    <property type="protein sequence ID" value="VEI69880.1"/>
    <property type="molecule type" value="Genomic_DNA"/>
</dbReference>
<proteinExistence type="predicted"/>
<evidence type="ECO:0000313" key="3">
    <source>
        <dbReference type="Proteomes" id="UP000281904"/>
    </source>
</evidence>
<evidence type="ECO:0000313" key="4">
    <source>
        <dbReference type="Proteomes" id="UP000624159"/>
    </source>
</evidence>
<dbReference type="EMBL" id="JADULK010000002">
    <property type="protein sequence ID" value="MBH1929141.1"/>
    <property type="molecule type" value="Genomic_DNA"/>
</dbReference>
<evidence type="ECO:0000313" key="1">
    <source>
        <dbReference type="EMBL" id="MBH1929141.1"/>
    </source>
</evidence>